<feature type="compositionally biased region" description="Basic and acidic residues" evidence="7">
    <location>
        <begin position="1180"/>
        <end position="1197"/>
    </location>
</feature>
<evidence type="ECO:0000256" key="1">
    <source>
        <dbReference type="ARBA" id="ARBA00004123"/>
    </source>
</evidence>
<dbReference type="Proteomes" id="UP000827092">
    <property type="component" value="Unassembled WGS sequence"/>
</dbReference>
<dbReference type="GO" id="GO:0051301">
    <property type="term" value="P:cell division"/>
    <property type="evidence" value="ECO:0007669"/>
    <property type="project" value="UniProtKB-KW"/>
</dbReference>
<organism evidence="9 10">
    <name type="scientific">Oedothorax gibbosus</name>
    <dbReference type="NCBI Taxonomy" id="931172"/>
    <lineage>
        <taxon>Eukaryota</taxon>
        <taxon>Metazoa</taxon>
        <taxon>Ecdysozoa</taxon>
        <taxon>Arthropoda</taxon>
        <taxon>Chelicerata</taxon>
        <taxon>Arachnida</taxon>
        <taxon>Araneae</taxon>
        <taxon>Araneomorphae</taxon>
        <taxon>Entelegynae</taxon>
        <taxon>Araneoidea</taxon>
        <taxon>Linyphiidae</taxon>
        <taxon>Erigoninae</taxon>
        <taxon>Oedothorax</taxon>
    </lineage>
</organism>
<dbReference type="InterPro" id="IPR016024">
    <property type="entry name" value="ARM-type_fold"/>
</dbReference>
<dbReference type="GO" id="GO:0000796">
    <property type="term" value="C:condensin complex"/>
    <property type="evidence" value="ECO:0007669"/>
    <property type="project" value="TreeGrafter"/>
</dbReference>
<feature type="region of interest" description="Disordered" evidence="7">
    <location>
        <begin position="1180"/>
        <end position="1261"/>
    </location>
</feature>
<dbReference type="GO" id="GO:0007076">
    <property type="term" value="P:mitotic chromosome condensation"/>
    <property type="evidence" value="ECO:0007669"/>
    <property type="project" value="InterPro"/>
</dbReference>
<keyword evidence="5" id="KW-0539">Nucleus</keyword>
<keyword evidence="6" id="KW-0131">Cell cycle</keyword>
<keyword evidence="4" id="KW-0226">DNA condensation</keyword>
<dbReference type="GO" id="GO:0000779">
    <property type="term" value="C:condensed chromosome, centromeric region"/>
    <property type="evidence" value="ECO:0007669"/>
    <property type="project" value="TreeGrafter"/>
</dbReference>
<accession>A0AAV6VUM3</accession>
<dbReference type="PANTHER" id="PTHR14222">
    <property type="entry name" value="CONDENSIN"/>
    <property type="match status" value="1"/>
</dbReference>
<feature type="compositionally biased region" description="Polar residues" evidence="7">
    <location>
        <begin position="1198"/>
        <end position="1255"/>
    </location>
</feature>
<dbReference type="Pfam" id="PF12717">
    <property type="entry name" value="Cnd1"/>
    <property type="match status" value="1"/>
</dbReference>
<comment type="caution">
    <text evidence="9">The sequence shown here is derived from an EMBL/GenBank/DDBJ whole genome shotgun (WGS) entry which is preliminary data.</text>
</comment>
<evidence type="ECO:0000256" key="6">
    <source>
        <dbReference type="ARBA" id="ARBA00023306"/>
    </source>
</evidence>
<feature type="domain" description="Condensin complex subunit 1 C-terminal" evidence="8">
    <location>
        <begin position="887"/>
        <end position="1044"/>
    </location>
</feature>
<keyword evidence="10" id="KW-1185">Reference proteome</keyword>
<keyword evidence="3" id="KW-0498">Mitosis</keyword>
<gene>
    <name evidence="9" type="ORF">JTE90_000828</name>
</gene>
<dbReference type="SUPFAM" id="SSF48371">
    <property type="entry name" value="ARM repeat"/>
    <property type="match status" value="1"/>
</dbReference>
<evidence type="ECO:0000256" key="5">
    <source>
        <dbReference type="ARBA" id="ARBA00023242"/>
    </source>
</evidence>
<proteinExistence type="predicted"/>
<reference evidence="9 10" key="1">
    <citation type="journal article" date="2022" name="Nat. Ecol. Evol.">
        <title>A masculinizing supergene underlies an exaggerated male reproductive morph in a spider.</title>
        <authorList>
            <person name="Hendrickx F."/>
            <person name="De Corte Z."/>
            <person name="Sonet G."/>
            <person name="Van Belleghem S.M."/>
            <person name="Kostlbacher S."/>
            <person name="Vangestel C."/>
        </authorList>
    </citation>
    <scope>NUCLEOTIDE SEQUENCE [LARGE SCALE GENOMIC DNA]</scope>
    <source>
        <strain evidence="9">W744_W776</strain>
    </source>
</reference>
<comment type="subcellular location">
    <subcellularLocation>
        <location evidence="1">Nucleus</location>
    </subcellularLocation>
</comment>
<protein>
    <recommendedName>
        <fullName evidence="8">Condensin complex subunit 1 C-terminal domain-containing protein</fullName>
    </recommendedName>
</protein>
<evidence type="ECO:0000259" key="8">
    <source>
        <dbReference type="Pfam" id="PF12717"/>
    </source>
</evidence>
<evidence type="ECO:0000256" key="3">
    <source>
        <dbReference type="ARBA" id="ARBA00022776"/>
    </source>
</evidence>
<evidence type="ECO:0000313" key="9">
    <source>
        <dbReference type="EMBL" id="KAG8199733.1"/>
    </source>
</evidence>
<dbReference type="Gene3D" id="1.25.10.10">
    <property type="entry name" value="Leucine-rich Repeat Variant"/>
    <property type="match status" value="2"/>
</dbReference>
<dbReference type="GO" id="GO:0005634">
    <property type="term" value="C:nucleus"/>
    <property type="evidence" value="ECO:0007669"/>
    <property type="project" value="UniProtKB-SubCell"/>
</dbReference>
<dbReference type="PANTHER" id="PTHR14222:SF1">
    <property type="entry name" value="CONDENSIN-2 COMPLEX SUBUNIT D3"/>
    <property type="match status" value="1"/>
</dbReference>
<dbReference type="InterPro" id="IPR011989">
    <property type="entry name" value="ARM-like"/>
</dbReference>
<dbReference type="InterPro" id="IPR026971">
    <property type="entry name" value="CND1/NCAPD3"/>
</dbReference>
<evidence type="ECO:0000256" key="4">
    <source>
        <dbReference type="ARBA" id="ARBA00023067"/>
    </source>
</evidence>
<dbReference type="InterPro" id="IPR032682">
    <property type="entry name" value="Cnd1_C"/>
</dbReference>
<evidence type="ECO:0000256" key="7">
    <source>
        <dbReference type="SAM" id="MobiDB-lite"/>
    </source>
</evidence>
<dbReference type="GO" id="GO:0010032">
    <property type="term" value="P:meiotic chromosome condensation"/>
    <property type="evidence" value="ECO:0007669"/>
    <property type="project" value="TreeGrafter"/>
</dbReference>
<dbReference type="EMBL" id="JAFNEN010000024">
    <property type="protein sequence ID" value="KAG8199733.1"/>
    <property type="molecule type" value="Genomic_DNA"/>
</dbReference>
<keyword evidence="2" id="KW-0132">Cell division</keyword>
<evidence type="ECO:0000256" key="2">
    <source>
        <dbReference type="ARBA" id="ARBA00022618"/>
    </source>
</evidence>
<dbReference type="GO" id="GO:0042393">
    <property type="term" value="F:histone binding"/>
    <property type="evidence" value="ECO:0007669"/>
    <property type="project" value="TreeGrafter"/>
</dbReference>
<name>A0AAV6VUM3_9ARAC</name>
<evidence type="ECO:0000313" key="10">
    <source>
        <dbReference type="Proteomes" id="UP000827092"/>
    </source>
</evidence>
<sequence length="1307" mass="149922">MPEDLVHKTTRYFESINFEEISDRWINEAIESEFTDVDDNNMSTGILFTENPQYTLLKVAENCQKWADKLTKEALLEESLTGDVSRMPEESLFTVVKDMDISIKQIQGVIYCLACKAIKSSSDLREKEIGMLAAKWYFNCLRIPGSNAFKIYNANLFRKCVESMVFPNHVETKESNFNWKQFEKLLPTYALVLQSLVPLLGSFHLGNDNSTVTFVIQKLSELATSELSKRDLNFDADYLSLADTQIKLSRFQSSIVTVLAYQGFLTLMRTQLNGDMEFIYSTILSQLNHHILHTKIKKAQITAKFYCIRDNAVNFLCHNLESKNELISQLTLTTLKRLCMCVVDRAEFRASVCDSVLKIMSYLSVSDLVNFLHWLLLLVDSADLSHRVFALEMCGPLLASYREVDREGLPENMLVYLTPLPFIFAVLTRCDDVSPGVRTKALSIISNHMTPALKVLKDYLCRSEDPALFNGEMFEADNVCEFNGDHRSFWNTFKSFEDMLNEIINIFHRRIDDINGNARRATLQALENVITFEKENLNRTNLKLFTLASKDHILMMRKQTVQSLTAIMEMYPNESLAQEYWLRCVLPLVRDPENTVQAKVLDTLEEIFLHGVMSNDQSKREVAFSLLCKMSTGEFLSFQRYLQISFGLWKRDRKLRTQMAGQLMRFFGCGLDEIIWLYLSIFSNFCELPYNICYLAVEEFEKPHNWDNSSYMNNILKLVAAQITHLNDDILRPIKRTLTKRLEEFAASVEILPIMIENLYKIEKHLNNLDELSEFAKKMIKASEDNLSPFVRRSKTVSSEDMAIKSFTVIKEFCHTFPDHITKNLCVLLKQFVYVDSKSASSKNLTPTLQAHAFAALGKVGLQEESLALDLLPLLAKELLHSKEDRIRNNCVVVLTEWCKRYTSYADQYMPLISTCFKDKRYIIRHQSITLVVGLLQEDYIKCKGCLLYCILSTLVDPKEEIQDLGKFCLLQLLYPKKNSIFSDYLIDSIFVFNHFVPPPSPETAELAKVVKQMDRFALPFAKNMEKRLTIYKFMLRFMDVPGKAFAIKSLCDDILTPIAIETFPLNERTESMINDCFGILLSSEIKLFDSDAAPDLEEDQQEEAVSSELMSRRFLIIQPVLPVVQLLMPTVRNSCSNIFNELLTFVKELLIDFRDRLDDLLRDDKKLLNWITLTLENEAHQQQKEEREAKKRRETLLKQQSQNAIQANGTSEDQNVASTSRHNAAISNGHASSENTNGHGSEDSNGQSSENTNGDVRMETGHNSSVVLPKSYRNDPLLCSTPRVVIEPLKEIDISRIAMEVDSDSD</sequence>